<name>A0A6G4WP12_9ACTN</name>
<evidence type="ECO:0000313" key="2">
    <source>
        <dbReference type="Proteomes" id="UP000477722"/>
    </source>
</evidence>
<dbReference type="EMBL" id="JAAKZZ010000001">
    <property type="protein sequence ID" value="NGO66828.1"/>
    <property type="molecule type" value="Genomic_DNA"/>
</dbReference>
<dbReference type="InterPro" id="IPR046300">
    <property type="entry name" value="DUF6415"/>
</dbReference>
<dbReference type="Proteomes" id="UP000477722">
    <property type="component" value="Unassembled WGS sequence"/>
</dbReference>
<evidence type="ECO:0000313" key="1">
    <source>
        <dbReference type="EMBL" id="NGO66828.1"/>
    </source>
</evidence>
<proteinExistence type="predicted"/>
<accession>A0A6G4WP12</accession>
<comment type="caution">
    <text evidence="1">The sequence shown here is derived from an EMBL/GenBank/DDBJ whole genome shotgun (WGS) entry which is preliminary data.</text>
</comment>
<protein>
    <submittedName>
        <fullName evidence="1">Uncharacterized protein</fullName>
    </submittedName>
</protein>
<dbReference type="Pfam" id="PF19979">
    <property type="entry name" value="DUF6415"/>
    <property type="match status" value="1"/>
</dbReference>
<dbReference type="AlphaFoldDB" id="A0A6G4WP12"/>
<keyword evidence="2" id="KW-1185">Reference proteome</keyword>
<sequence>MTREAAAQMSGRCSADDVTAGMVLFGLRRSLAREAVTDELYDDLEAVLGENAKPAPDEVPAIADRLRRATTKLVEIVPYLVAPYPIEEMRRVIDMSVQQPPPEQARGHLIRFAMAILTLLDLMGDDAA</sequence>
<organism evidence="1 2">
    <name type="scientific">Streptomyces boncukensis</name>
    <dbReference type="NCBI Taxonomy" id="2711219"/>
    <lineage>
        <taxon>Bacteria</taxon>
        <taxon>Bacillati</taxon>
        <taxon>Actinomycetota</taxon>
        <taxon>Actinomycetes</taxon>
        <taxon>Kitasatosporales</taxon>
        <taxon>Streptomycetaceae</taxon>
        <taxon>Streptomyces</taxon>
    </lineage>
</organism>
<gene>
    <name evidence="1" type="ORF">G5C65_00310</name>
</gene>
<reference evidence="1 2" key="1">
    <citation type="submission" date="2020-02" db="EMBL/GenBank/DDBJ databases">
        <title>Whole-genome analyses of novel actinobacteria.</title>
        <authorList>
            <person name="Sahin N."/>
            <person name="Tatar D."/>
        </authorList>
    </citation>
    <scope>NUCLEOTIDE SEQUENCE [LARGE SCALE GENOMIC DNA]</scope>
    <source>
        <strain evidence="1 2">SB3404</strain>
    </source>
</reference>